<proteinExistence type="predicted"/>
<dbReference type="PROSITE" id="PS50991">
    <property type="entry name" value="PYR_CT"/>
    <property type="match status" value="1"/>
</dbReference>
<dbReference type="InterPro" id="IPR000891">
    <property type="entry name" value="PYR_CT"/>
</dbReference>
<dbReference type="Proteomes" id="UP000192790">
    <property type="component" value="Unassembled WGS sequence"/>
</dbReference>
<dbReference type="STRING" id="1122930.SAMN02745168_1748"/>
<evidence type="ECO:0000259" key="2">
    <source>
        <dbReference type="PROSITE" id="PS50991"/>
    </source>
</evidence>
<keyword evidence="4" id="KW-1185">Reference proteome</keyword>
<protein>
    <submittedName>
        <fullName evidence="3">2-isopropylmalate synthase</fullName>
    </submittedName>
</protein>
<dbReference type="SUPFAM" id="SSF51569">
    <property type="entry name" value="Aldolase"/>
    <property type="match status" value="1"/>
</dbReference>
<dbReference type="PANTHER" id="PTHR42880:SF1">
    <property type="entry name" value="ISOPROPYLMALATE_HOMOCITRATE_CITRAMALATE SYNTHASE FAMILY PROTEIN"/>
    <property type="match status" value="1"/>
</dbReference>
<reference evidence="3 4" key="1">
    <citation type="submission" date="2017-04" db="EMBL/GenBank/DDBJ databases">
        <authorList>
            <person name="Afonso C.L."/>
            <person name="Miller P.J."/>
            <person name="Scott M.A."/>
            <person name="Spackman E."/>
            <person name="Goraichik I."/>
            <person name="Dimitrov K.M."/>
            <person name="Suarez D.L."/>
            <person name="Swayne D.E."/>
        </authorList>
    </citation>
    <scope>NUCLEOTIDE SEQUENCE [LARGE SCALE GENOMIC DNA]</scope>
    <source>
        <strain evidence="3 4">DSM 12816</strain>
    </source>
</reference>
<feature type="domain" description="Pyruvate carboxyltransferase" evidence="2">
    <location>
        <begin position="29"/>
        <end position="283"/>
    </location>
</feature>
<dbReference type="GO" id="GO:0019752">
    <property type="term" value="P:carboxylic acid metabolic process"/>
    <property type="evidence" value="ECO:0007669"/>
    <property type="project" value="InterPro"/>
</dbReference>
<evidence type="ECO:0000313" key="4">
    <source>
        <dbReference type="Proteomes" id="UP000192790"/>
    </source>
</evidence>
<evidence type="ECO:0000256" key="1">
    <source>
        <dbReference type="ARBA" id="ARBA00022679"/>
    </source>
</evidence>
<organism evidence="3 4">
    <name type="scientific">Papillibacter cinnamivorans DSM 12816</name>
    <dbReference type="NCBI Taxonomy" id="1122930"/>
    <lineage>
        <taxon>Bacteria</taxon>
        <taxon>Bacillati</taxon>
        <taxon>Bacillota</taxon>
        <taxon>Clostridia</taxon>
        <taxon>Eubacteriales</taxon>
        <taxon>Oscillospiraceae</taxon>
        <taxon>Papillibacter</taxon>
    </lineage>
</organism>
<dbReference type="Pfam" id="PF00682">
    <property type="entry name" value="HMGL-like"/>
    <property type="match status" value="1"/>
</dbReference>
<dbReference type="OrthoDB" id="9804858at2"/>
<dbReference type="PANTHER" id="PTHR42880">
    <property type="entry name" value="HOMOCITRATE SYNTHASE"/>
    <property type="match status" value="1"/>
</dbReference>
<evidence type="ECO:0000313" key="3">
    <source>
        <dbReference type="EMBL" id="SMC60425.1"/>
    </source>
</evidence>
<dbReference type="RefSeq" id="WP_084234446.1">
    <property type="nucleotide sequence ID" value="NZ_FWXW01000004.1"/>
</dbReference>
<keyword evidence="1" id="KW-0808">Transferase</keyword>
<dbReference type="EMBL" id="FWXW01000004">
    <property type="protein sequence ID" value="SMC60425.1"/>
    <property type="molecule type" value="Genomic_DNA"/>
</dbReference>
<accession>A0A1W2AI95</accession>
<dbReference type="GO" id="GO:0046912">
    <property type="term" value="F:acyltransferase activity, acyl groups converted into alkyl on transfer"/>
    <property type="evidence" value="ECO:0007669"/>
    <property type="project" value="InterPro"/>
</dbReference>
<dbReference type="InterPro" id="IPR013785">
    <property type="entry name" value="Aldolase_TIM"/>
</dbReference>
<name>A0A1W2AI95_9FIRM</name>
<gene>
    <name evidence="3" type="ORF">SAMN02745168_1748</name>
</gene>
<dbReference type="PROSITE" id="PS00816">
    <property type="entry name" value="AIPM_HOMOCIT_SYNTH_2"/>
    <property type="match status" value="1"/>
</dbReference>
<dbReference type="AlphaFoldDB" id="A0A1W2AI95"/>
<dbReference type="Gene3D" id="3.20.20.70">
    <property type="entry name" value="Aldolase class I"/>
    <property type="match status" value="1"/>
</dbReference>
<dbReference type="Gene3D" id="1.10.238.260">
    <property type="match status" value="1"/>
</dbReference>
<dbReference type="InterPro" id="IPR002034">
    <property type="entry name" value="AIPM/Hcit_synth_CS"/>
</dbReference>
<sequence length="409" mass="44982">MSCKTNEYWVTEFNYLDEVTETLDIPERVEIYDVTLREGNQTPGCIMRKEEQFALAKDLDDLGVNFLEFFPAVSKDDEEVVTELMKTGVLKHAKVSALVRPRTIDLDLAAKCGAKHIFLEGPSHLASAGLMGYASESELIQSFVDTAKRAREYGMGITSCPWDCGKANLPLLERWVKELAAAGVEDIAYGDTFGYTMPWTTIAMVRKYRQWAGPDVTISCHFHNDYGMATAGTLAAVAGGATRVQVAMNNLGERAGNAALDEVAVNLALNMGVKTDINLKKLYPVSKRIEAITKIPVGRKKPILGDETFVMGSGIVVDMLLQLAEKHAEYGMMPFDPALVGQPPYRIVYGKGAGTNMVSDLLRRMGISATKEQVQKITVAIKEEALLTKSLLSEFRVRELIGDILAETK</sequence>